<reference evidence="13 14" key="1">
    <citation type="journal article" date="2018" name="Gigascience">
        <title>Genomes of trombidid mites reveal novel predicted allergens and laterally-transferred genes associated with secondary metabolism.</title>
        <authorList>
            <person name="Dong X."/>
            <person name="Chaisiri K."/>
            <person name="Xia D."/>
            <person name="Armstrong S.D."/>
            <person name="Fang Y."/>
            <person name="Donnelly M.J."/>
            <person name="Kadowaki T."/>
            <person name="McGarry J.W."/>
            <person name="Darby A.C."/>
            <person name="Makepeace B.L."/>
        </authorList>
    </citation>
    <scope>NUCLEOTIDE SEQUENCE [LARGE SCALE GENOMIC DNA]</scope>
    <source>
        <strain evidence="13">UoL-UT</strain>
    </source>
</reference>
<dbReference type="GO" id="GO:0019786">
    <property type="term" value="F:protein-phosphatidylethanolamide deconjugating activity"/>
    <property type="evidence" value="ECO:0007669"/>
    <property type="project" value="InterPro"/>
</dbReference>
<comment type="function">
    <text evidence="11">Cysteine protease that plays a key role in autophagy by mediating both proteolytic activation and delipidation of ATG8 family proteins.</text>
</comment>
<dbReference type="InterPro" id="IPR005078">
    <property type="entry name" value="Peptidase_C54"/>
</dbReference>
<evidence type="ECO:0000256" key="2">
    <source>
        <dbReference type="ARBA" id="ARBA00010958"/>
    </source>
</evidence>
<keyword evidence="3" id="KW-0813">Transport</keyword>
<dbReference type="EC" id="3.4.22.-" evidence="11"/>
<dbReference type="SUPFAM" id="SSF54001">
    <property type="entry name" value="Cysteine proteinases"/>
    <property type="match status" value="1"/>
</dbReference>
<keyword evidence="8 11" id="KW-0653">Protein transport</keyword>
<evidence type="ECO:0000313" key="14">
    <source>
        <dbReference type="Proteomes" id="UP000288716"/>
    </source>
</evidence>
<dbReference type="OrthoDB" id="2960936at2759"/>
<comment type="similarity">
    <text evidence="2 11">Belongs to the peptidase C54 family.</text>
</comment>
<dbReference type="VEuPathDB" id="VectorBase:LDEU004761"/>
<comment type="caution">
    <text evidence="13">The sequence shown here is derived from an EMBL/GenBank/DDBJ whole genome shotgun (WGS) entry which is preliminary data.</text>
</comment>
<evidence type="ECO:0000256" key="9">
    <source>
        <dbReference type="ARBA" id="ARBA00023006"/>
    </source>
</evidence>
<dbReference type="Pfam" id="PF03416">
    <property type="entry name" value="Peptidase_C54"/>
    <property type="match status" value="1"/>
</dbReference>
<proteinExistence type="inferred from homology"/>
<keyword evidence="5 11" id="KW-0645">Protease</keyword>
<dbReference type="GO" id="GO:0034727">
    <property type="term" value="P:piecemeal microautophagy of the nucleus"/>
    <property type="evidence" value="ECO:0007669"/>
    <property type="project" value="TreeGrafter"/>
</dbReference>
<dbReference type="PANTHER" id="PTHR22624">
    <property type="entry name" value="CYSTEINE PROTEASE ATG4"/>
    <property type="match status" value="1"/>
</dbReference>
<evidence type="ECO:0000256" key="5">
    <source>
        <dbReference type="ARBA" id="ARBA00022670"/>
    </source>
</evidence>
<dbReference type="Proteomes" id="UP000288716">
    <property type="component" value="Unassembled WGS sequence"/>
</dbReference>
<organism evidence="13 14">
    <name type="scientific">Leptotrombidium deliense</name>
    <dbReference type="NCBI Taxonomy" id="299467"/>
    <lineage>
        <taxon>Eukaryota</taxon>
        <taxon>Metazoa</taxon>
        <taxon>Ecdysozoa</taxon>
        <taxon>Arthropoda</taxon>
        <taxon>Chelicerata</taxon>
        <taxon>Arachnida</taxon>
        <taxon>Acari</taxon>
        <taxon>Acariformes</taxon>
        <taxon>Trombidiformes</taxon>
        <taxon>Prostigmata</taxon>
        <taxon>Anystina</taxon>
        <taxon>Parasitengona</taxon>
        <taxon>Trombiculoidea</taxon>
        <taxon>Trombiculidae</taxon>
        <taxon>Leptotrombidium</taxon>
    </lineage>
</organism>
<dbReference type="GO" id="GO:0000423">
    <property type="term" value="P:mitophagy"/>
    <property type="evidence" value="ECO:0007669"/>
    <property type="project" value="TreeGrafter"/>
</dbReference>
<keyword evidence="4 11" id="KW-0963">Cytoplasm</keyword>
<protein>
    <recommendedName>
        <fullName evidence="11">Cysteine protease</fullName>
        <ecNumber evidence="11">3.4.22.-</ecNumber>
    </recommendedName>
</protein>
<dbReference type="GO" id="GO:0015031">
    <property type="term" value="P:protein transport"/>
    <property type="evidence" value="ECO:0007669"/>
    <property type="project" value="UniProtKB-KW"/>
</dbReference>
<dbReference type="GO" id="GO:0016485">
    <property type="term" value="P:protein processing"/>
    <property type="evidence" value="ECO:0007669"/>
    <property type="project" value="TreeGrafter"/>
</dbReference>
<keyword evidence="14" id="KW-1185">Reference proteome</keyword>
<dbReference type="EMBL" id="NCKV01002133">
    <property type="protein sequence ID" value="RWS27277.1"/>
    <property type="molecule type" value="Genomic_DNA"/>
</dbReference>
<evidence type="ECO:0000256" key="7">
    <source>
        <dbReference type="ARBA" id="ARBA00022807"/>
    </source>
</evidence>
<evidence type="ECO:0000256" key="6">
    <source>
        <dbReference type="ARBA" id="ARBA00022801"/>
    </source>
</evidence>
<evidence type="ECO:0000256" key="8">
    <source>
        <dbReference type="ARBA" id="ARBA00022927"/>
    </source>
</evidence>
<sequence length="524" mass="60468">MSKTTDEFTFERPRLSIASVHRTREKTRTLPLFVNSECKTSFSSIRKPSVNNAFLDNEIFVEDDDSEKNSEKVKVKLMSLWNNVKYGWNSKLKTNFSYESPIWLLGVCYHKNTQSQRKLADDKYSRTSIEMFKHDCYSRIWLTYRRDFPRISGSQFTTDCGWGCMLRSGQMILAEAFLRHYLDRQWRWCGPQSDKADMIHRMIIKWFIDDPNTNSSPFAIHQMVKLGSNFGKKPGDWFGPSSVVHILRDALNEAYADNPVMDNICVYVSQDCTVYMQDVFDLCTRSRRTEQKKRTDDIPPNLPLFNNKASSTFNLLENSFSGSTEAYSLPTDMFSESECTTTTNSSQRWRGVIIFVPVRLGGDKFNPIYTSCIKSMFMHPSCIGIIGGRPKHSLYFVGVQDDKLIYLDPHLCQEAIDIRQTSFPLHSFHCSTPRKMMITRMDPSCTIGFYCHTQQDLINLAASIREITVPSNHKTEYPLFVFAEGNAANDIIATDERVLRVKHCYVDSKGSIERVVESEEFMMI</sequence>
<evidence type="ECO:0000256" key="4">
    <source>
        <dbReference type="ARBA" id="ARBA00022490"/>
    </source>
</evidence>
<dbReference type="InterPro" id="IPR046792">
    <property type="entry name" value="Peptidase_C54_cat"/>
</dbReference>
<evidence type="ECO:0000256" key="11">
    <source>
        <dbReference type="RuleBase" id="RU363115"/>
    </source>
</evidence>
<dbReference type="GO" id="GO:0035973">
    <property type="term" value="P:aggrephagy"/>
    <property type="evidence" value="ECO:0007669"/>
    <property type="project" value="TreeGrafter"/>
</dbReference>
<keyword evidence="6 11" id="KW-0378">Hydrolase</keyword>
<comment type="catalytic activity">
    <reaction evidence="10">
        <text>[protein]-C-terminal L-amino acid-glycyl-phosphatidylethanolamide + H2O = [protein]-C-terminal L-amino acid-glycine + a 1,2-diacyl-sn-glycero-3-phosphoethanolamine</text>
        <dbReference type="Rhea" id="RHEA:67548"/>
        <dbReference type="Rhea" id="RHEA-COMP:17323"/>
        <dbReference type="Rhea" id="RHEA-COMP:17324"/>
        <dbReference type="ChEBI" id="CHEBI:15377"/>
        <dbReference type="ChEBI" id="CHEBI:64612"/>
        <dbReference type="ChEBI" id="CHEBI:172940"/>
        <dbReference type="ChEBI" id="CHEBI:172941"/>
    </reaction>
    <physiologicalReaction direction="left-to-right" evidence="10">
        <dbReference type="Rhea" id="RHEA:67549"/>
    </physiologicalReaction>
</comment>
<evidence type="ECO:0000256" key="10">
    <source>
        <dbReference type="ARBA" id="ARBA00029362"/>
    </source>
</evidence>
<dbReference type="GO" id="GO:0005737">
    <property type="term" value="C:cytoplasm"/>
    <property type="evidence" value="ECO:0007669"/>
    <property type="project" value="UniProtKB-SubCell"/>
</dbReference>
<comment type="subcellular location">
    <subcellularLocation>
        <location evidence="1 11">Cytoplasm</location>
    </subcellularLocation>
</comment>
<dbReference type="STRING" id="299467.A0A443SIC9"/>
<accession>A0A443SIC9</accession>
<dbReference type="GO" id="GO:0000045">
    <property type="term" value="P:autophagosome assembly"/>
    <property type="evidence" value="ECO:0007669"/>
    <property type="project" value="TreeGrafter"/>
</dbReference>
<dbReference type="AlphaFoldDB" id="A0A443SIC9"/>
<name>A0A443SIC9_9ACAR</name>
<dbReference type="GO" id="GO:0004197">
    <property type="term" value="F:cysteine-type endopeptidase activity"/>
    <property type="evidence" value="ECO:0007669"/>
    <property type="project" value="TreeGrafter"/>
</dbReference>
<evidence type="ECO:0000256" key="1">
    <source>
        <dbReference type="ARBA" id="ARBA00004496"/>
    </source>
</evidence>
<gene>
    <name evidence="13" type="ORF">B4U80_00743</name>
</gene>
<keyword evidence="7" id="KW-0788">Thiol protease</keyword>
<evidence type="ECO:0000256" key="3">
    <source>
        <dbReference type="ARBA" id="ARBA00022448"/>
    </source>
</evidence>
<keyword evidence="9 11" id="KW-0072">Autophagy</keyword>
<dbReference type="InterPro" id="IPR038765">
    <property type="entry name" value="Papain-like_cys_pep_sf"/>
</dbReference>
<dbReference type="PANTHER" id="PTHR22624:SF52">
    <property type="entry name" value="CYSTEINE PROTEASE"/>
    <property type="match status" value="1"/>
</dbReference>
<feature type="domain" description="Peptidase C54 catalytic" evidence="12">
    <location>
        <begin position="130"/>
        <end position="461"/>
    </location>
</feature>
<evidence type="ECO:0000259" key="12">
    <source>
        <dbReference type="Pfam" id="PF03416"/>
    </source>
</evidence>
<evidence type="ECO:0000313" key="13">
    <source>
        <dbReference type="EMBL" id="RWS27277.1"/>
    </source>
</evidence>